<dbReference type="InterPro" id="IPR015797">
    <property type="entry name" value="NUDIX_hydrolase-like_dom_sf"/>
</dbReference>
<evidence type="ECO:0000256" key="1">
    <source>
        <dbReference type="ARBA" id="ARBA00001946"/>
    </source>
</evidence>
<evidence type="ECO:0000256" key="16">
    <source>
        <dbReference type="ARBA" id="ARBA00042798"/>
    </source>
</evidence>
<comment type="similarity">
    <text evidence="2">Belongs to the Nudix hydrolase family.</text>
</comment>
<comment type="caution">
    <text evidence="18">The sequence shown here is derived from an EMBL/GenBank/DDBJ whole genome shotgun (WGS) entry which is preliminary data.</text>
</comment>
<comment type="catalytic activity">
    <reaction evidence="10">
        <text>8-oxo-dGTP + H2O = 8-oxo-dGMP + diphosphate + H(+)</text>
        <dbReference type="Rhea" id="RHEA:31575"/>
        <dbReference type="ChEBI" id="CHEBI:15377"/>
        <dbReference type="ChEBI" id="CHEBI:15378"/>
        <dbReference type="ChEBI" id="CHEBI:33019"/>
        <dbReference type="ChEBI" id="CHEBI:63224"/>
        <dbReference type="ChEBI" id="CHEBI:77896"/>
        <dbReference type="EC" id="3.6.1.55"/>
    </reaction>
</comment>
<dbReference type="CDD" id="cd03425">
    <property type="entry name" value="NUDIX_MutT_NudA_like"/>
    <property type="match status" value="1"/>
</dbReference>
<dbReference type="PANTHER" id="PTHR47707:SF1">
    <property type="entry name" value="NUDIX HYDROLASE FAMILY PROTEIN"/>
    <property type="match status" value="1"/>
</dbReference>
<dbReference type="Gene3D" id="3.20.20.70">
    <property type="entry name" value="Aldolase class I"/>
    <property type="match status" value="1"/>
</dbReference>
<proteinExistence type="inferred from homology"/>
<organism evidence="18 19">
    <name type="scientific">Luteimonas colneyensis</name>
    <dbReference type="NCBI Taxonomy" id="2762230"/>
    <lineage>
        <taxon>Bacteria</taxon>
        <taxon>Pseudomonadati</taxon>
        <taxon>Pseudomonadota</taxon>
        <taxon>Gammaproteobacteria</taxon>
        <taxon>Lysobacterales</taxon>
        <taxon>Lysobacteraceae</taxon>
        <taxon>Luteimonas</taxon>
    </lineage>
</organism>
<dbReference type="InterPro" id="IPR013785">
    <property type="entry name" value="Aldolase_TIM"/>
</dbReference>
<evidence type="ECO:0000256" key="9">
    <source>
        <dbReference type="ARBA" id="ARBA00023204"/>
    </source>
</evidence>
<dbReference type="Pfam" id="PF02581">
    <property type="entry name" value="TMP-TENI"/>
    <property type="match status" value="1"/>
</dbReference>
<evidence type="ECO:0000256" key="12">
    <source>
        <dbReference type="ARBA" id="ARBA00038905"/>
    </source>
</evidence>
<dbReference type="InterPro" id="IPR000086">
    <property type="entry name" value="NUDIX_hydrolase_dom"/>
</dbReference>
<reference evidence="18 19" key="1">
    <citation type="submission" date="2020-08" db="EMBL/GenBank/DDBJ databases">
        <title>A Genomic Blueprint of the Chicken Gut Microbiome.</title>
        <authorList>
            <person name="Gilroy R."/>
            <person name="Ravi A."/>
            <person name="Getino M."/>
            <person name="Pursley I."/>
            <person name="Horton D.L."/>
            <person name="Alikhan N.-F."/>
            <person name="Baker D."/>
            <person name="Gharbi K."/>
            <person name="Hall N."/>
            <person name="Watson M."/>
            <person name="Adriaenssens E.M."/>
            <person name="Foster-Nyarko E."/>
            <person name="Jarju S."/>
            <person name="Secka A."/>
            <person name="Antonio M."/>
            <person name="Oren A."/>
            <person name="Chaudhuri R."/>
            <person name="La Ragione R.M."/>
            <person name="Hildebrand F."/>
            <person name="Pallen M.J."/>
        </authorList>
    </citation>
    <scope>NUCLEOTIDE SEQUENCE [LARGE SCALE GENOMIC DNA]</scope>
    <source>
        <strain evidence="18 19">Sa2BVA3</strain>
    </source>
</reference>
<dbReference type="PROSITE" id="PS00893">
    <property type="entry name" value="NUDIX_BOX"/>
    <property type="match status" value="1"/>
</dbReference>
<dbReference type="InterPro" id="IPR022998">
    <property type="entry name" value="ThiamineP_synth_TenI"/>
</dbReference>
<sequence>MLLQQPRWRSGAVKVVDVVAAVITDARGRILLARRTEGRDLAGLWEFPGGKREPGETPEAALARELHEELGIDARVGAHLITVPQRYPDKRLRLDVRHVTRWTGVPRGREGQALAWVPPHKLSSYAMPPADIPVVAALLQPDRYAITPGLADLPSCRSGHSRDHACGEAIVSPAAPATADPDAAATAWLAGLDATLATGISRLQLRLPGAAPGLFRELAIAAAARCRRSGAELLLNADMALACELGVGVHLRSSQLATLAERPVLAEGALLAASCHTAGDLAHAARLGCDFAVLGAVKPTATHPGQPGIGWEAFAALRESVSLPVYAIGGLKPDDRGDARRQGAQGIAGIRALWSGWAA</sequence>
<keyword evidence="8" id="KW-0460">Magnesium</keyword>
<keyword evidence="6" id="KW-0227">DNA damage</keyword>
<keyword evidence="19" id="KW-1185">Reference proteome</keyword>
<gene>
    <name evidence="18" type="primary">mutT</name>
    <name evidence="18" type="ORF">H9645_08025</name>
</gene>
<keyword evidence="4" id="KW-0235">DNA replication</keyword>
<dbReference type="CDD" id="cd00564">
    <property type="entry name" value="TMP_TenI"/>
    <property type="match status" value="1"/>
</dbReference>
<evidence type="ECO:0000256" key="3">
    <source>
        <dbReference type="ARBA" id="ARBA00022457"/>
    </source>
</evidence>
<evidence type="ECO:0000256" key="8">
    <source>
        <dbReference type="ARBA" id="ARBA00022842"/>
    </source>
</evidence>
<dbReference type="SUPFAM" id="SSF51391">
    <property type="entry name" value="Thiamin phosphate synthase"/>
    <property type="match status" value="1"/>
</dbReference>
<dbReference type="Pfam" id="PF14815">
    <property type="entry name" value="NUDIX_4"/>
    <property type="match status" value="1"/>
</dbReference>
<dbReference type="InterPro" id="IPR020084">
    <property type="entry name" value="NUDIX_hydrolase_CS"/>
</dbReference>
<evidence type="ECO:0000256" key="7">
    <source>
        <dbReference type="ARBA" id="ARBA00022801"/>
    </source>
</evidence>
<evidence type="ECO:0000256" key="6">
    <source>
        <dbReference type="ARBA" id="ARBA00022763"/>
    </source>
</evidence>
<keyword evidence="9" id="KW-0234">DNA repair</keyword>
<protein>
    <recommendedName>
        <fullName evidence="13">8-oxo-dGTP diphosphatase</fullName>
        <ecNumber evidence="12">3.6.1.55</ecNumber>
    </recommendedName>
    <alternativeName>
        <fullName evidence="16">7,8-dihydro-8-oxoguanine-triphosphatase</fullName>
    </alternativeName>
    <alternativeName>
        <fullName evidence="15">Mutator protein MutT</fullName>
    </alternativeName>
    <alternativeName>
        <fullName evidence="14">dGTP pyrophosphohydrolase</fullName>
    </alternativeName>
</protein>
<dbReference type="EMBL" id="JACSQJ010000003">
    <property type="protein sequence ID" value="MBD7987975.1"/>
    <property type="molecule type" value="Genomic_DNA"/>
</dbReference>
<dbReference type="InterPro" id="IPR036206">
    <property type="entry name" value="ThiamineP_synth_sf"/>
</dbReference>
<feature type="domain" description="Nudix hydrolase" evidence="17">
    <location>
        <begin position="14"/>
        <end position="140"/>
    </location>
</feature>
<dbReference type="PROSITE" id="PS51462">
    <property type="entry name" value="NUDIX"/>
    <property type="match status" value="1"/>
</dbReference>
<dbReference type="InterPro" id="IPR029119">
    <property type="entry name" value="MutY_C"/>
</dbReference>
<evidence type="ECO:0000256" key="11">
    <source>
        <dbReference type="ARBA" id="ARBA00036904"/>
    </source>
</evidence>
<dbReference type="EC" id="3.6.1.55" evidence="12"/>
<comment type="cofactor">
    <cofactor evidence="1">
        <name>Mg(2+)</name>
        <dbReference type="ChEBI" id="CHEBI:18420"/>
    </cofactor>
</comment>
<dbReference type="InterPro" id="IPR020476">
    <property type="entry name" value="Nudix_hydrolase"/>
</dbReference>
<evidence type="ECO:0000256" key="2">
    <source>
        <dbReference type="ARBA" id="ARBA00005582"/>
    </source>
</evidence>
<comment type="catalytic activity">
    <reaction evidence="11">
        <text>8-oxo-GTP + H2O = 8-oxo-GMP + diphosphate + H(+)</text>
        <dbReference type="Rhea" id="RHEA:67616"/>
        <dbReference type="ChEBI" id="CHEBI:15377"/>
        <dbReference type="ChEBI" id="CHEBI:15378"/>
        <dbReference type="ChEBI" id="CHEBI:33019"/>
        <dbReference type="ChEBI" id="CHEBI:143553"/>
        <dbReference type="ChEBI" id="CHEBI:145694"/>
    </reaction>
</comment>
<evidence type="ECO:0000256" key="10">
    <source>
        <dbReference type="ARBA" id="ARBA00035861"/>
    </source>
</evidence>
<dbReference type="PRINTS" id="PR00502">
    <property type="entry name" value="NUDIXFAMILY"/>
</dbReference>
<dbReference type="SUPFAM" id="SSF55811">
    <property type="entry name" value="Nudix"/>
    <property type="match status" value="1"/>
</dbReference>
<keyword evidence="7" id="KW-0378">Hydrolase</keyword>
<dbReference type="InterPro" id="IPR047127">
    <property type="entry name" value="MutT-like"/>
</dbReference>
<evidence type="ECO:0000256" key="5">
    <source>
        <dbReference type="ARBA" id="ARBA00022723"/>
    </source>
</evidence>
<evidence type="ECO:0000256" key="4">
    <source>
        <dbReference type="ARBA" id="ARBA00022705"/>
    </source>
</evidence>
<dbReference type="PANTHER" id="PTHR47707">
    <property type="entry name" value="8-OXO-DGTP DIPHOSPHATASE"/>
    <property type="match status" value="1"/>
</dbReference>
<name>A0ABR8UJG1_9GAMM</name>
<keyword evidence="5" id="KW-0479">Metal-binding</keyword>
<dbReference type="Proteomes" id="UP000647183">
    <property type="component" value="Unassembled WGS sequence"/>
</dbReference>
<dbReference type="NCBIfam" id="TIGR00586">
    <property type="entry name" value="mutt"/>
    <property type="match status" value="1"/>
</dbReference>
<keyword evidence="3" id="KW-0515">Mutator protein</keyword>
<evidence type="ECO:0000256" key="15">
    <source>
        <dbReference type="ARBA" id="ARBA00041979"/>
    </source>
</evidence>
<evidence type="ECO:0000259" key="17">
    <source>
        <dbReference type="PROSITE" id="PS51462"/>
    </source>
</evidence>
<dbReference type="InterPro" id="IPR003561">
    <property type="entry name" value="Mutator_MutT"/>
</dbReference>
<evidence type="ECO:0000313" key="19">
    <source>
        <dbReference type="Proteomes" id="UP000647183"/>
    </source>
</evidence>
<evidence type="ECO:0000256" key="13">
    <source>
        <dbReference type="ARBA" id="ARBA00040794"/>
    </source>
</evidence>
<accession>A0ABR8UJG1</accession>
<evidence type="ECO:0000256" key="14">
    <source>
        <dbReference type="ARBA" id="ARBA00041592"/>
    </source>
</evidence>
<evidence type="ECO:0000313" key="18">
    <source>
        <dbReference type="EMBL" id="MBD7987975.1"/>
    </source>
</evidence>
<dbReference type="Gene3D" id="3.90.79.10">
    <property type="entry name" value="Nucleoside Triphosphate Pyrophosphohydrolase"/>
    <property type="match status" value="1"/>
</dbReference>